<proteinExistence type="inferred from homology"/>
<evidence type="ECO:0000256" key="7">
    <source>
        <dbReference type="SAM" id="MobiDB-lite"/>
    </source>
</evidence>
<accession>A0A445BRI0</accession>
<keyword evidence="10" id="KW-1185">Reference proteome</keyword>
<dbReference type="AlphaFoldDB" id="A0A445BRI0"/>
<dbReference type="InterPro" id="IPR036388">
    <property type="entry name" value="WH-like_DNA-bd_sf"/>
</dbReference>
<dbReference type="EMBL" id="SDMP01000008">
    <property type="protein sequence ID" value="RYR41241.1"/>
    <property type="molecule type" value="Genomic_DNA"/>
</dbReference>
<organism evidence="9 10">
    <name type="scientific">Arachis hypogaea</name>
    <name type="common">Peanut</name>
    <dbReference type="NCBI Taxonomy" id="3818"/>
    <lineage>
        <taxon>Eukaryota</taxon>
        <taxon>Viridiplantae</taxon>
        <taxon>Streptophyta</taxon>
        <taxon>Embryophyta</taxon>
        <taxon>Tracheophyta</taxon>
        <taxon>Spermatophyta</taxon>
        <taxon>Magnoliopsida</taxon>
        <taxon>eudicotyledons</taxon>
        <taxon>Gunneridae</taxon>
        <taxon>Pentapetalae</taxon>
        <taxon>rosids</taxon>
        <taxon>fabids</taxon>
        <taxon>Fabales</taxon>
        <taxon>Fabaceae</taxon>
        <taxon>Papilionoideae</taxon>
        <taxon>50 kb inversion clade</taxon>
        <taxon>dalbergioids sensu lato</taxon>
        <taxon>Dalbergieae</taxon>
        <taxon>Pterocarpus clade</taxon>
        <taxon>Arachis</taxon>
    </lineage>
</organism>
<feature type="region of interest" description="Disordered" evidence="7">
    <location>
        <begin position="1"/>
        <end position="29"/>
    </location>
</feature>
<dbReference type="Gene3D" id="1.10.10.10">
    <property type="entry name" value="Winged helix-like DNA-binding domain superfamily/Winged helix DNA-binding domain"/>
    <property type="match status" value="1"/>
</dbReference>
<dbReference type="InterPro" id="IPR037241">
    <property type="entry name" value="E2F-DP_heterodim"/>
</dbReference>
<feature type="domain" description="E2F/DP family winged-helix DNA-binding" evidence="8">
    <location>
        <begin position="130"/>
        <end position="189"/>
    </location>
</feature>
<dbReference type="PANTHER" id="PTHR12081">
    <property type="entry name" value="TRANSCRIPTION FACTOR E2F"/>
    <property type="match status" value="1"/>
</dbReference>
<dbReference type="InterPro" id="IPR015633">
    <property type="entry name" value="E2F"/>
</dbReference>
<dbReference type="Pfam" id="PF16421">
    <property type="entry name" value="E2F_CC-MB"/>
    <property type="match status" value="1"/>
</dbReference>
<evidence type="ECO:0000313" key="10">
    <source>
        <dbReference type="Proteomes" id="UP000289738"/>
    </source>
</evidence>
<keyword evidence="6" id="KW-0539">Nucleus</keyword>
<evidence type="ECO:0000256" key="6">
    <source>
        <dbReference type="RuleBase" id="RU003796"/>
    </source>
</evidence>
<sequence>MSTLGKDKKSQLKHRFHPHSHSLSQSFSHSILPNPPLTQTCAINSFNFNNHNHNHTSNHRQLPPTFYNQTQPPIRAENQTTKSKLSRYTKHATHEPNATKAPHLAAVNNCRYDSSLEIYSLMWCSLVMAGLLTKKFVCLIEAADYGTLDLNKTAETLEVQKRRIYDITNVLEGIGLIEKTSKNHIRWKGCNGHGPQELNYQLKRLKTEVESLYAEESALDDCIRQKQELIKNLEENENSQRYLFLTNEDILNLPCFQNQELIAIKAPKVSVVEVPDPDQELGFWHYKMTVRSATGPIYIYLLSNKGLKCKGDTIEQVKLIDPSWNGNHCKMRDMILSESEADLKNPCEVLTSPGSEAFGIQEITPMEFKMDDDYWFESDAGVTLTDLWVNNNF</sequence>
<reference evidence="9 10" key="1">
    <citation type="submission" date="2019-01" db="EMBL/GenBank/DDBJ databases">
        <title>Sequencing of cultivated peanut Arachis hypogaea provides insights into genome evolution and oil improvement.</title>
        <authorList>
            <person name="Chen X."/>
        </authorList>
    </citation>
    <scope>NUCLEOTIDE SEQUENCE [LARGE SCALE GENOMIC DNA]</scope>
    <source>
        <strain evidence="10">cv. Fuhuasheng</strain>
        <tissue evidence="9">Leaves</tissue>
    </source>
</reference>
<comment type="caution">
    <text evidence="9">The sequence shown here is derived from an EMBL/GenBank/DDBJ whole genome shotgun (WGS) entry which is preliminary data.</text>
</comment>
<dbReference type="CDD" id="cd14660">
    <property type="entry name" value="E2F_DD"/>
    <property type="match status" value="1"/>
</dbReference>
<comment type="similarity">
    <text evidence="1 6">Belongs to the E2F/DP family.</text>
</comment>
<keyword evidence="3 6" id="KW-0238">DNA-binding</keyword>
<evidence type="ECO:0000256" key="2">
    <source>
        <dbReference type="ARBA" id="ARBA00023015"/>
    </source>
</evidence>
<dbReference type="GO" id="GO:0000978">
    <property type="term" value="F:RNA polymerase II cis-regulatory region sequence-specific DNA binding"/>
    <property type="evidence" value="ECO:0007669"/>
    <property type="project" value="InterPro"/>
</dbReference>
<keyword evidence="5" id="KW-0131">Cell cycle</keyword>
<feature type="compositionally biased region" description="Basic residues" evidence="7">
    <location>
        <begin position="11"/>
        <end position="20"/>
    </location>
</feature>
<protein>
    <recommendedName>
        <fullName evidence="8">E2F/DP family winged-helix DNA-binding domain-containing protein</fullName>
    </recommendedName>
</protein>
<gene>
    <name evidence="9" type="ORF">Ahy_A08g037643</name>
</gene>
<evidence type="ECO:0000256" key="5">
    <source>
        <dbReference type="ARBA" id="ARBA00023306"/>
    </source>
</evidence>
<evidence type="ECO:0000256" key="3">
    <source>
        <dbReference type="ARBA" id="ARBA00023125"/>
    </source>
</evidence>
<dbReference type="InterPro" id="IPR036390">
    <property type="entry name" value="WH_DNA-bd_sf"/>
</dbReference>
<dbReference type="GO" id="GO:0046983">
    <property type="term" value="F:protein dimerization activity"/>
    <property type="evidence" value="ECO:0007669"/>
    <property type="project" value="InterPro"/>
</dbReference>
<name>A0A445BRI0_ARAHY</name>
<evidence type="ECO:0000313" key="9">
    <source>
        <dbReference type="EMBL" id="RYR41241.1"/>
    </source>
</evidence>
<feature type="compositionally biased region" description="Basic and acidic residues" evidence="7">
    <location>
        <begin position="1"/>
        <end position="10"/>
    </location>
</feature>
<dbReference type="GO" id="GO:0000981">
    <property type="term" value="F:DNA-binding transcription factor activity, RNA polymerase II-specific"/>
    <property type="evidence" value="ECO:0007669"/>
    <property type="project" value="TreeGrafter"/>
</dbReference>
<dbReference type="Proteomes" id="UP000289738">
    <property type="component" value="Chromosome A08"/>
</dbReference>
<dbReference type="Gene3D" id="6.10.250.540">
    <property type="match status" value="1"/>
</dbReference>
<feature type="region of interest" description="Disordered" evidence="7">
    <location>
        <begin position="52"/>
        <end position="80"/>
    </location>
</feature>
<dbReference type="SUPFAM" id="SSF144074">
    <property type="entry name" value="E2F-DP heterodimerization region"/>
    <property type="match status" value="1"/>
</dbReference>
<comment type="subcellular location">
    <subcellularLocation>
        <location evidence="6">Nucleus</location>
    </subcellularLocation>
</comment>
<evidence type="ECO:0000256" key="4">
    <source>
        <dbReference type="ARBA" id="ARBA00023163"/>
    </source>
</evidence>
<dbReference type="SMART" id="SM01372">
    <property type="entry name" value="E2F_TDP"/>
    <property type="match status" value="1"/>
</dbReference>
<dbReference type="GO" id="GO:0090575">
    <property type="term" value="C:RNA polymerase II transcription regulator complex"/>
    <property type="evidence" value="ECO:0007669"/>
    <property type="project" value="TreeGrafter"/>
</dbReference>
<evidence type="ECO:0000259" key="8">
    <source>
        <dbReference type="SMART" id="SM01372"/>
    </source>
</evidence>
<dbReference type="SUPFAM" id="SSF46785">
    <property type="entry name" value="Winged helix' DNA-binding domain"/>
    <property type="match status" value="1"/>
</dbReference>
<dbReference type="FunFam" id="1.10.10.10:FF:000008">
    <property type="entry name" value="E2F transcription factor 1"/>
    <property type="match status" value="1"/>
</dbReference>
<dbReference type="InterPro" id="IPR003316">
    <property type="entry name" value="E2F_WHTH_DNA-bd_dom"/>
</dbReference>
<keyword evidence="4 6" id="KW-0804">Transcription</keyword>
<dbReference type="PANTHER" id="PTHR12081:SF51">
    <property type="entry name" value="TRANSCRIPTION FACTOR E2FC"/>
    <property type="match status" value="1"/>
</dbReference>
<dbReference type="InterPro" id="IPR032198">
    <property type="entry name" value="E2F_CC-MB"/>
</dbReference>
<keyword evidence="2 6" id="KW-0805">Transcription regulation</keyword>
<dbReference type="STRING" id="3818.A0A445BRI0"/>
<dbReference type="Pfam" id="PF02319">
    <property type="entry name" value="WHD_E2F_TDP"/>
    <property type="match status" value="1"/>
</dbReference>
<feature type="compositionally biased region" description="Polar residues" evidence="7">
    <location>
        <begin position="66"/>
        <end position="80"/>
    </location>
</feature>
<evidence type="ECO:0000256" key="1">
    <source>
        <dbReference type="ARBA" id="ARBA00010940"/>
    </source>
</evidence>